<evidence type="ECO:0000256" key="1">
    <source>
        <dbReference type="SAM" id="Phobius"/>
    </source>
</evidence>
<dbReference type="Proteomes" id="UP000627292">
    <property type="component" value="Unassembled WGS sequence"/>
</dbReference>
<proteinExistence type="predicted"/>
<dbReference type="AlphaFoldDB" id="A0A917IWW2"/>
<dbReference type="PANTHER" id="PTHR30273">
    <property type="entry name" value="PERIPLASMIC SIGNAL SENSOR AND SIGMA FACTOR ACTIVATOR FECR-RELATED"/>
    <property type="match status" value="1"/>
</dbReference>
<keyword evidence="1" id="KW-0472">Membrane</keyword>
<feature type="domain" description="Protein FecR C-terminal" evidence="3">
    <location>
        <begin position="330"/>
        <end position="396"/>
    </location>
</feature>
<dbReference type="InterPro" id="IPR032508">
    <property type="entry name" value="FecR_C"/>
</dbReference>
<keyword evidence="1" id="KW-1133">Transmembrane helix</keyword>
<reference evidence="4" key="1">
    <citation type="journal article" date="2014" name="Int. J. Syst. Evol. Microbiol.">
        <title>Complete genome sequence of Corynebacterium casei LMG S-19264T (=DSM 44701T), isolated from a smear-ripened cheese.</title>
        <authorList>
            <consortium name="US DOE Joint Genome Institute (JGI-PGF)"/>
            <person name="Walter F."/>
            <person name="Albersmeier A."/>
            <person name="Kalinowski J."/>
            <person name="Ruckert C."/>
        </authorList>
    </citation>
    <scope>NUCLEOTIDE SEQUENCE</scope>
    <source>
        <strain evidence="4">CGMCC 1.15290</strain>
    </source>
</reference>
<dbReference type="InterPro" id="IPR012373">
    <property type="entry name" value="Ferrdict_sens_TM"/>
</dbReference>
<reference evidence="4" key="2">
    <citation type="submission" date="2020-09" db="EMBL/GenBank/DDBJ databases">
        <authorList>
            <person name="Sun Q."/>
            <person name="Zhou Y."/>
        </authorList>
    </citation>
    <scope>NUCLEOTIDE SEQUENCE</scope>
    <source>
        <strain evidence="4">CGMCC 1.15290</strain>
    </source>
</reference>
<protein>
    <submittedName>
        <fullName evidence="4">Iron dicitrate transporter FecR</fullName>
    </submittedName>
</protein>
<keyword evidence="5" id="KW-1185">Reference proteome</keyword>
<dbReference type="RefSeq" id="WP_188952059.1">
    <property type="nucleotide sequence ID" value="NZ_BMIB01000002.1"/>
</dbReference>
<dbReference type="Pfam" id="PF04773">
    <property type="entry name" value="FecR"/>
    <property type="match status" value="1"/>
</dbReference>
<dbReference type="EMBL" id="BMIB01000002">
    <property type="protein sequence ID" value="GGH67024.1"/>
    <property type="molecule type" value="Genomic_DNA"/>
</dbReference>
<feature type="domain" description="FecR protein" evidence="2">
    <location>
        <begin position="188"/>
        <end position="283"/>
    </location>
</feature>
<dbReference type="GO" id="GO:0016989">
    <property type="term" value="F:sigma factor antagonist activity"/>
    <property type="evidence" value="ECO:0007669"/>
    <property type="project" value="TreeGrafter"/>
</dbReference>
<evidence type="ECO:0000259" key="3">
    <source>
        <dbReference type="Pfam" id="PF16344"/>
    </source>
</evidence>
<dbReference type="Gene3D" id="2.60.120.1440">
    <property type="match status" value="1"/>
</dbReference>
<accession>A0A917IWW2</accession>
<feature type="transmembrane region" description="Helical" evidence="1">
    <location>
        <begin position="92"/>
        <end position="110"/>
    </location>
</feature>
<sequence length="402" mass="44683">MNPISPERVKYLAAQYANNTCTRSELNELVAYAGTEGAEEELQRVLQEHWNTLQPEAPLLPVDWEEMYERITATENSVVHFPSPIPMYKRRWWAVAALLLLAAGGTWLWMNNRPTDRGHHTLAVQLATPGHSGAVLTLADGTQVVLDSAANGNVAQQANVRVMKKNGQLIYEKEGEQAAASDKPLLNTLSTPRGRHYQLVLPDGTIAWLNAASSIQYPAVFAGKDRRVAITGEVYFEVAARAEAPFIVTTPKQEIIVLGTGFNINAYTNEAVERTTLLSGRVKVTAQENSVVADSKVLQPGQQATFHTGGRLQVQEVQADQYIAWVKNLFWFNHATVPDVMRQLERWYDIEVTYEGTVPQHDFGGKLERSLPLADVLQLLEKSGVYCKVEGRRVTVLSGKQH</sequence>
<dbReference type="InterPro" id="IPR006860">
    <property type="entry name" value="FecR"/>
</dbReference>
<comment type="caution">
    <text evidence="4">The sequence shown here is derived from an EMBL/GenBank/DDBJ whole genome shotgun (WGS) entry which is preliminary data.</text>
</comment>
<keyword evidence="1" id="KW-0812">Transmembrane</keyword>
<evidence type="ECO:0000313" key="5">
    <source>
        <dbReference type="Proteomes" id="UP000627292"/>
    </source>
</evidence>
<dbReference type="Pfam" id="PF16344">
    <property type="entry name" value="FecR_C"/>
    <property type="match status" value="1"/>
</dbReference>
<dbReference type="PANTHER" id="PTHR30273:SF2">
    <property type="entry name" value="PROTEIN FECR"/>
    <property type="match status" value="1"/>
</dbReference>
<gene>
    <name evidence="4" type="ORF">GCM10011379_21830</name>
</gene>
<dbReference type="Gene3D" id="3.55.50.30">
    <property type="match status" value="1"/>
</dbReference>
<name>A0A917IWW2_9BACT</name>
<evidence type="ECO:0000259" key="2">
    <source>
        <dbReference type="Pfam" id="PF04773"/>
    </source>
</evidence>
<organism evidence="4 5">
    <name type="scientific">Filimonas zeae</name>
    <dbReference type="NCBI Taxonomy" id="1737353"/>
    <lineage>
        <taxon>Bacteria</taxon>
        <taxon>Pseudomonadati</taxon>
        <taxon>Bacteroidota</taxon>
        <taxon>Chitinophagia</taxon>
        <taxon>Chitinophagales</taxon>
        <taxon>Chitinophagaceae</taxon>
        <taxon>Filimonas</taxon>
    </lineage>
</organism>
<evidence type="ECO:0000313" key="4">
    <source>
        <dbReference type="EMBL" id="GGH67024.1"/>
    </source>
</evidence>